<dbReference type="InterPro" id="IPR027486">
    <property type="entry name" value="Ribosomal_uS10_dom"/>
</dbReference>
<organism evidence="6">
    <name type="scientific">Thelazia callipaeda</name>
    <name type="common">Oriental eyeworm</name>
    <name type="synonym">Parasitic nematode</name>
    <dbReference type="NCBI Taxonomy" id="103827"/>
    <lineage>
        <taxon>Eukaryota</taxon>
        <taxon>Metazoa</taxon>
        <taxon>Ecdysozoa</taxon>
        <taxon>Nematoda</taxon>
        <taxon>Chromadorea</taxon>
        <taxon>Rhabditida</taxon>
        <taxon>Spirurina</taxon>
        <taxon>Spiruromorpha</taxon>
        <taxon>Thelazioidea</taxon>
        <taxon>Thelaziidae</taxon>
        <taxon>Thelazia</taxon>
    </lineage>
</organism>
<dbReference type="InterPro" id="IPR027487">
    <property type="entry name" value="Ribosomal_mL48"/>
</dbReference>
<dbReference type="EMBL" id="UYYF01001104">
    <property type="protein sequence ID" value="VDM99536.1"/>
    <property type="molecule type" value="Genomic_DNA"/>
</dbReference>
<dbReference type="Proteomes" id="UP000276776">
    <property type="component" value="Unassembled WGS sequence"/>
</dbReference>
<dbReference type="PANTHER" id="PTHR13473:SF0">
    <property type="entry name" value="LARGE RIBOSOMAL SUBUNIT PROTEIN ML48"/>
    <property type="match status" value="1"/>
</dbReference>
<gene>
    <name evidence="4" type="ORF">TCLT_LOCUS3189</name>
</gene>
<dbReference type="AlphaFoldDB" id="A0A0N5CSI8"/>
<protein>
    <submittedName>
        <fullName evidence="6">Ribosomal_S10 domain-containing protein</fullName>
    </submittedName>
</protein>
<evidence type="ECO:0000259" key="3">
    <source>
        <dbReference type="Pfam" id="PF00338"/>
    </source>
</evidence>
<dbReference type="GO" id="GO:0005761">
    <property type="term" value="C:mitochondrial ribosome"/>
    <property type="evidence" value="ECO:0007669"/>
    <property type="project" value="InterPro"/>
</dbReference>
<evidence type="ECO:0000313" key="5">
    <source>
        <dbReference type="Proteomes" id="UP000276776"/>
    </source>
</evidence>
<accession>A0A0N5CSI8</accession>
<dbReference type="PANTHER" id="PTHR13473">
    <property type="entry name" value="MITOCHONDRIAL RIBOSOMAL PROTEIN L48"/>
    <property type="match status" value="1"/>
</dbReference>
<dbReference type="Pfam" id="PF00338">
    <property type="entry name" value="Ribosomal_S10"/>
    <property type="match status" value="1"/>
</dbReference>
<dbReference type="WBParaSite" id="TCLT_0000319001-mRNA-1">
    <property type="protein sequence ID" value="TCLT_0000319001-mRNA-1"/>
    <property type="gene ID" value="TCLT_0000319001"/>
</dbReference>
<dbReference type="SUPFAM" id="SSF54999">
    <property type="entry name" value="Ribosomal protein S10"/>
    <property type="match status" value="1"/>
</dbReference>
<dbReference type="STRING" id="103827.A0A0N5CSI8"/>
<dbReference type="OMA" id="IRVSECW"/>
<evidence type="ECO:0000256" key="1">
    <source>
        <dbReference type="ARBA" id="ARBA00022980"/>
    </source>
</evidence>
<proteinExistence type="predicted"/>
<sequence>MSIRKLQKLVGMASLQNTREVSLRANTKEVEPPTLYEPSSFDNLTLDSFYTLLNIQLDSVDFVPLEKFHSFAHKKARLFGFKVVDSYAVPPTKTLLKLDKPKESKQIKEIVIPTYHRFLRLSKVLTLRLPLFVHFMQIHAPAGVKMTIREYKDSDDEIRYIPDDILESRKAELLSLDDPKTRKLLGWE</sequence>
<dbReference type="OrthoDB" id="5984298at2759"/>
<evidence type="ECO:0000256" key="2">
    <source>
        <dbReference type="ARBA" id="ARBA00023274"/>
    </source>
</evidence>
<reference evidence="4 5" key="2">
    <citation type="submission" date="2018-11" db="EMBL/GenBank/DDBJ databases">
        <authorList>
            <consortium name="Pathogen Informatics"/>
        </authorList>
    </citation>
    <scope>NUCLEOTIDE SEQUENCE [LARGE SCALE GENOMIC DNA]</scope>
</reference>
<name>A0A0N5CSI8_THECL</name>
<evidence type="ECO:0000313" key="4">
    <source>
        <dbReference type="EMBL" id="VDM99536.1"/>
    </source>
</evidence>
<reference evidence="6" key="1">
    <citation type="submission" date="2017-02" db="UniProtKB">
        <authorList>
            <consortium name="WormBaseParasite"/>
        </authorList>
    </citation>
    <scope>IDENTIFICATION</scope>
</reference>
<evidence type="ECO:0000313" key="6">
    <source>
        <dbReference type="WBParaSite" id="TCLT_0000319001-mRNA-1"/>
    </source>
</evidence>
<keyword evidence="2" id="KW-0687">Ribonucleoprotein</keyword>
<keyword evidence="1" id="KW-0689">Ribosomal protein</keyword>
<dbReference type="InterPro" id="IPR036838">
    <property type="entry name" value="Ribosomal_uS10_dom_sf"/>
</dbReference>
<keyword evidence="5" id="KW-1185">Reference proteome</keyword>
<dbReference type="GO" id="GO:1990904">
    <property type="term" value="C:ribonucleoprotein complex"/>
    <property type="evidence" value="ECO:0007669"/>
    <property type="project" value="UniProtKB-KW"/>
</dbReference>
<feature type="domain" description="Small ribosomal subunit protein uS10" evidence="3">
    <location>
        <begin position="54"/>
        <end position="148"/>
    </location>
</feature>